<keyword evidence="8" id="KW-0521">NADP</keyword>
<accession>A0A840AGI1</accession>
<evidence type="ECO:0000256" key="12">
    <source>
        <dbReference type="ARBA" id="ARBA00023136"/>
    </source>
</evidence>
<keyword evidence="16" id="KW-1185">Reference proteome</keyword>
<evidence type="ECO:0000256" key="2">
    <source>
        <dbReference type="ARBA" id="ARBA00004389"/>
    </source>
</evidence>
<dbReference type="EMBL" id="JACIDS010000001">
    <property type="protein sequence ID" value="MBB3929459.1"/>
    <property type="molecule type" value="Genomic_DNA"/>
</dbReference>
<dbReference type="GO" id="GO:0034899">
    <property type="term" value="F:trimethylamine monooxygenase activity"/>
    <property type="evidence" value="ECO:0007669"/>
    <property type="project" value="UniProtKB-EC"/>
</dbReference>
<evidence type="ECO:0000256" key="3">
    <source>
        <dbReference type="ARBA" id="ARBA00009183"/>
    </source>
</evidence>
<dbReference type="FunFam" id="3.50.50.60:FF:000159">
    <property type="entry name" value="Dimethylaniline monooxygenase [N-oxide-forming]"/>
    <property type="match status" value="1"/>
</dbReference>
<proteinExistence type="inferred from homology"/>
<reference evidence="15 16" key="1">
    <citation type="submission" date="2020-08" db="EMBL/GenBank/DDBJ databases">
        <title>Genomic Encyclopedia of Type Strains, Phase IV (KMG-IV): sequencing the most valuable type-strain genomes for metagenomic binning, comparative biology and taxonomic classification.</title>
        <authorList>
            <person name="Goeker M."/>
        </authorList>
    </citation>
    <scope>NUCLEOTIDE SEQUENCE [LARGE SCALE GENOMIC DNA]</scope>
    <source>
        <strain evidence="15 16">DSM 25966</strain>
    </source>
</reference>
<keyword evidence="10" id="KW-0560">Oxidoreductase</keyword>
<keyword evidence="12" id="KW-0472">Membrane</keyword>
<dbReference type="Gene3D" id="3.50.50.60">
    <property type="entry name" value="FAD/NAD(P)-binding domain"/>
    <property type="match status" value="1"/>
</dbReference>
<evidence type="ECO:0000256" key="4">
    <source>
        <dbReference type="ARBA" id="ARBA00022630"/>
    </source>
</evidence>
<dbReference type="InterPro" id="IPR050346">
    <property type="entry name" value="FMO-like"/>
</dbReference>
<dbReference type="RefSeq" id="WP_183397118.1">
    <property type="nucleotide sequence ID" value="NZ_JACIDS010000001.1"/>
</dbReference>
<dbReference type="InterPro" id="IPR000960">
    <property type="entry name" value="Flavin_mOase"/>
</dbReference>
<dbReference type="GO" id="GO:0004499">
    <property type="term" value="F:N,N-dimethylaniline monooxygenase activity"/>
    <property type="evidence" value="ECO:0007669"/>
    <property type="project" value="InterPro"/>
</dbReference>
<keyword evidence="6" id="KW-0256">Endoplasmic reticulum</keyword>
<evidence type="ECO:0000256" key="6">
    <source>
        <dbReference type="ARBA" id="ARBA00022824"/>
    </source>
</evidence>
<keyword evidence="11" id="KW-0503">Monooxygenase</keyword>
<evidence type="ECO:0000256" key="14">
    <source>
        <dbReference type="ARBA" id="ARBA00035159"/>
    </source>
</evidence>
<dbReference type="EC" id="1.14.13.148" evidence="13"/>
<keyword evidence="4" id="KW-0285">Flavoprotein</keyword>
<comment type="cofactor">
    <cofactor evidence="1">
        <name>FAD</name>
        <dbReference type="ChEBI" id="CHEBI:57692"/>
    </cofactor>
</comment>
<protein>
    <recommendedName>
        <fullName evidence="14">Trimethylamine monooxygenase</fullName>
        <ecNumber evidence="13">1.14.13.148</ecNumber>
    </recommendedName>
</protein>
<dbReference type="AlphaFoldDB" id="A0A840AGI1"/>
<evidence type="ECO:0000256" key="13">
    <source>
        <dbReference type="ARBA" id="ARBA00034528"/>
    </source>
</evidence>
<dbReference type="GO" id="GO:0050661">
    <property type="term" value="F:NADP binding"/>
    <property type="evidence" value="ECO:0007669"/>
    <property type="project" value="InterPro"/>
</dbReference>
<dbReference type="PANTHER" id="PTHR23023">
    <property type="entry name" value="DIMETHYLANILINE MONOOXYGENASE"/>
    <property type="match status" value="1"/>
</dbReference>
<keyword evidence="5" id="KW-0812">Transmembrane</keyword>
<evidence type="ECO:0000256" key="9">
    <source>
        <dbReference type="ARBA" id="ARBA00022989"/>
    </source>
</evidence>
<dbReference type="PIRSF" id="PIRSF000332">
    <property type="entry name" value="FMO"/>
    <property type="match status" value="1"/>
</dbReference>
<dbReference type="PRINTS" id="PR00370">
    <property type="entry name" value="FMOXYGENASE"/>
</dbReference>
<evidence type="ECO:0000256" key="1">
    <source>
        <dbReference type="ARBA" id="ARBA00001974"/>
    </source>
</evidence>
<evidence type="ECO:0000313" key="15">
    <source>
        <dbReference type="EMBL" id="MBB3929459.1"/>
    </source>
</evidence>
<evidence type="ECO:0000256" key="8">
    <source>
        <dbReference type="ARBA" id="ARBA00022857"/>
    </source>
</evidence>
<evidence type="ECO:0000313" key="16">
    <source>
        <dbReference type="Proteomes" id="UP000553963"/>
    </source>
</evidence>
<comment type="similarity">
    <text evidence="3">Belongs to the FMO family.</text>
</comment>
<organism evidence="15 16">
    <name type="scientific">Kaistia hirudinis</name>
    <dbReference type="NCBI Taxonomy" id="1293440"/>
    <lineage>
        <taxon>Bacteria</taxon>
        <taxon>Pseudomonadati</taxon>
        <taxon>Pseudomonadota</taxon>
        <taxon>Alphaproteobacteria</taxon>
        <taxon>Hyphomicrobiales</taxon>
        <taxon>Kaistiaceae</taxon>
        <taxon>Kaistia</taxon>
    </lineage>
</organism>
<evidence type="ECO:0000256" key="5">
    <source>
        <dbReference type="ARBA" id="ARBA00022692"/>
    </source>
</evidence>
<evidence type="ECO:0000256" key="7">
    <source>
        <dbReference type="ARBA" id="ARBA00022827"/>
    </source>
</evidence>
<evidence type="ECO:0000256" key="10">
    <source>
        <dbReference type="ARBA" id="ARBA00023002"/>
    </source>
</evidence>
<comment type="subcellular location">
    <subcellularLocation>
        <location evidence="2">Endoplasmic reticulum membrane</location>
        <topology evidence="2">Single-pass membrane protein</topology>
    </subcellularLocation>
</comment>
<gene>
    <name evidence="15" type="ORF">GGR25_000478</name>
</gene>
<dbReference type="Pfam" id="PF00743">
    <property type="entry name" value="FMO-like"/>
    <property type="match status" value="1"/>
</dbReference>
<keyword evidence="7" id="KW-0274">FAD</keyword>
<sequence>MQKPRIAVIGAGPSGLTAIKTLLEAGCDNLFAVETQGEVGGNWVFRDTTGHASVYETTHIISSKRLSQYSDYPMPRTYPDFPSHRQLLDYFKGYAEHFGLEKHIRFNTRLDRATPEGDGRWRLALTTPEGPVEEIVDRLIVCSGHHWKPNWPDYPGTFDGELSHAHDYRRAEPYRDKRVLVVGGGNSACDIAVETSRVSVFTAISMRRGYHIVPKVVFGLPVDVAYRKLRRMPKWLRQRLLDRLLKVLIGPYARYGLQEPSRRVLEMHPTLNSELLYLIRHGRVHPRVGIERFEGNVVHFANGGAEPFDAVIFATGYRISFPFFDPGMFDFDGALDVPLYLKMMPAGYPTLDFIGLFQPIGCIWPYAELQARIVALQIAGRLDRPADLDSRIAAELAAPHWNFERTPRHAIEVDTYDFGDALRRELANARAA</sequence>
<evidence type="ECO:0000256" key="11">
    <source>
        <dbReference type="ARBA" id="ARBA00023033"/>
    </source>
</evidence>
<dbReference type="SUPFAM" id="SSF51905">
    <property type="entry name" value="FAD/NAD(P)-binding domain"/>
    <property type="match status" value="3"/>
</dbReference>
<keyword evidence="9" id="KW-1133">Transmembrane helix</keyword>
<dbReference type="Proteomes" id="UP000553963">
    <property type="component" value="Unassembled WGS sequence"/>
</dbReference>
<name>A0A840AGI1_9HYPH</name>
<dbReference type="GO" id="GO:0050660">
    <property type="term" value="F:flavin adenine dinucleotide binding"/>
    <property type="evidence" value="ECO:0007669"/>
    <property type="project" value="InterPro"/>
</dbReference>
<dbReference type="InterPro" id="IPR036188">
    <property type="entry name" value="FAD/NAD-bd_sf"/>
</dbReference>
<comment type="caution">
    <text evidence="15">The sequence shown here is derived from an EMBL/GenBank/DDBJ whole genome shotgun (WGS) entry which is preliminary data.</text>
</comment>
<dbReference type="InterPro" id="IPR020946">
    <property type="entry name" value="Flavin_mOase-like"/>
</dbReference>